<gene>
    <name evidence="1" type="ORF">H8S67_17110</name>
</gene>
<proteinExistence type="predicted"/>
<keyword evidence="2" id="KW-1185">Reference proteome</keyword>
<organism evidence="1 2">
    <name type="scientific">Bacteroides difficilis</name>
    <dbReference type="NCBI Taxonomy" id="2763021"/>
    <lineage>
        <taxon>Bacteria</taxon>
        <taxon>Pseudomonadati</taxon>
        <taxon>Bacteroidota</taxon>
        <taxon>Bacteroidia</taxon>
        <taxon>Bacteroidales</taxon>
        <taxon>Bacteroidaceae</taxon>
        <taxon>Bacteroides</taxon>
    </lineage>
</organism>
<name>A0ABR7CF11_9BACE</name>
<comment type="caution">
    <text evidence="1">The sequence shown here is derived from an EMBL/GenBank/DDBJ whole genome shotgun (WGS) entry which is preliminary data.</text>
</comment>
<evidence type="ECO:0000313" key="2">
    <source>
        <dbReference type="Proteomes" id="UP000600600"/>
    </source>
</evidence>
<protein>
    <recommendedName>
        <fullName evidence="3">Glycosyltransferase</fullName>
    </recommendedName>
</protein>
<evidence type="ECO:0008006" key="3">
    <source>
        <dbReference type="Google" id="ProtNLM"/>
    </source>
</evidence>
<evidence type="ECO:0000313" key="1">
    <source>
        <dbReference type="EMBL" id="MBC5606373.1"/>
    </source>
</evidence>
<dbReference type="SUPFAM" id="SSF53448">
    <property type="entry name" value="Nucleotide-diphospho-sugar transferases"/>
    <property type="match status" value="1"/>
</dbReference>
<sequence length="223" mass="26337">MVVLWLGYDKFPNKEKDLPKRLMHLTQYGLTIKWCKDIKSYTKLIPSLEEFPEDIIVTVDDDVWYPPTWLDNLYKSYLKEPKCIHADRVMQVGVTDGNIDSYADWKYQILGPKEPSYLWHFTGTGGVLYPPHCFHKDIADRKFLTLASSVDDIWFWVMAVLNRTKCRVIENNIYNFEGVFIVNNTALWSSNFFGKNDVALENIIKMYPEFKELILEEYDQNRQ</sequence>
<accession>A0ABR7CF11</accession>
<dbReference type="EMBL" id="JACOOE010000009">
    <property type="protein sequence ID" value="MBC5606373.1"/>
    <property type="molecule type" value="Genomic_DNA"/>
</dbReference>
<dbReference type="InterPro" id="IPR029044">
    <property type="entry name" value="Nucleotide-diphossugar_trans"/>
</dbReference>
<reference evidence="1 2" key="1">
    <citation type="submission" date="2020-08" db="EMBL/GenBank/DDBJ databases">
        <title>Genome public.</title>
        <authorList>
            <person name="Liu C."/>
            <person name="Sun Q."/>
        </authorList>
    </citation>
    <scope>NUCLEOTIDE SEQUENCE [LARGE SCALE GENOMIC DNA]</scope>
    <source>
        <strain evidence="1 2">M27</strain>
    </source>
</reference>
<dbReference type="RefSeq" id="WP_186968133.1">
    <property type="nucleotide sequence ID" value="NZ_JACOOE010000009.1"/>
</dbReference>
<dbReference type="Proteomes" id="UP000600600">
    <property type="component" value="Unassembled WGS sequence"/>
</dbReference>